<proteinExistence type="predicted"/>
<feature type="domain" description="DUF7707" evidence="2">
    <location>
        <begin position="24"/>
        <end position="126"/>
    </location>
</feature>
<reference evidence="3 4" key="1">
    <citation type="journal article" date="2024" name="IMA Fungus">
        <title>IMA Genome - F19 : A genome assembly and annotation guide to empower mycologists, including annotated draft genome sequences of Ceratocystis pirilliformis, Diaporthe australafricana, Fusarium ophioides, Paecilomyces lecythidis, and Sporothrix stenoceras.</title>
        <authorList>
            <person name="Aylward J."/>
            <person name="Wilson A.M."/>
            <person name="Visagie C.M."/>
            <person name="Spraker J."/>
            <person name="Barnes I."/>
            <person name="Buitendag C."/>
            <person name="Ceriani C."/>
            <person name="Del Mar Angel L."/>
            <person name="du Plessis D."/>
            <person name="Fuchs T."/>
            <person name="Gasser K."/>
            <person name="Kramer D."/>
            <person name="Li W."/>
            <person name="Munsamy K."/>
            <person name="Piso A."/>
            <person name="Price J.L."/>
            <person name="Sonnekus B."/>
            <person name="Thomas C."/>
            <person name="van der Nest A."/>
            <person name="van Dijk A."/>
            <person name="van Heerden A."/>
            <person name="van Vuuren N."/>
            <person name="Yilmaz N."/>
            <person name="Duong T.A."/>
            <person name="van der Merwe N.A."/>
            <person name="Wingfield M.J."/>
            <person name="Wingfield B.D."/>
        </authorList>
    </citation>
    <scope>NUCLEOTIDE SEQUENCE [LARGE SCALE GENOMIC DNA]</scope>
    <source>
        <strain evidence="3 4">CMW 5346</strain>
    </source>
</reference>
<gene>
    <name evidence="3" type="ORF">Sste5346_001135</name>
</gene>
<comment type="caution">
    <text evidence="3">The sequence shown here is derived from an EMBL/GenBank/DDBJ whole genome shotgun (WGS) entry which is preliminary data.</text>
</comment>
<accession>A0ABR3ZR16</accession>
<feature type="signal peptide" evidence="1">
    <location>
        <begin position="1"/>
        <end position="21"/>
    </location>
</feature>
<evidence type="ECO:0000313" key="4">
    <source>
        <dbReference type="Proteomes" id="UP001583186"/>
    </source>
</evidence>
<evidence type="ECO:0000313" key="3">
    <source>
        <dbReference type="EMBL" id="KAL1902692.1"/>
    </source>
</evidence>
<keyword evidence="4" id="KW-1185">Reference proteome</keyword>
<keyword evidence="1" id="KW-0732">Signal</keyword>
<dbReference type="EMBL" id="JAWCUI010000004">
    <property type="protein sequence ID" value="KAL1902692.1"/>
    <property type="molecule type" value="Genomic_DNA"/>
</dbReference>
<evidence type="ECO:0000259" key="2">
    <source>
        <dbReference type="Pfam" id="PF24808"/>
    </source>
</evidence>
<protein>
    <recommendedName>
        <fullName evidence="2">DUF7707 domain-containing protein</fullName>
    </recommendedName>
</protein>
<organism evidence="3 4">
    <name type="scientific">Sporothrix stenoceras</name>
    <dbReference type="NCBI Taxonomy" id="5173"/>
    <lineage>
        <taxon>Eukaryota</taxon>
        <taxon>Fungi</taxon>
        <taxon>Dikarya</taxon>
        <taxon>Ascomycota</taxon>
        <taxon>Pezizomycotina</taxon>
        <taxon>Sordariomycetes</taxon>
        <taxon>Sordariomycetidae</taxon>
        <taxon>Ophiostomatales</taxon>
        <taxon>Ophiostomataceae</taxon>
        <taxon>Sporothrix</taxon>
    </lineage>
</organism>
<evidence type="ECO:0000256" key="1">
    <source>
        <dbReference type="SAM" id="SignalP"/>
    </source>
</evidence>
<feature type="chain" id="PRO_5045202072" description="DUF7707 domain-containing protein" evidence="1">
    <location>
        <begin position="22"/>
        <end position="205"/>
    </location>
</feature>
<dbReference type="Pfam" id="PF24808">
    <property type="entry name" value="DUF7707"/>
    <property type="match status" value="1"/>
</dbReference>
<dbReference type="PANTHER" id="PTHR38118:SF2">
    <property type="entry name" value="CDP-ALCOHOL PHOSPHATIDYLTRANSFERASE PROTEIN"/>
    <property type="match status" value="1"/>
</dbReference>
<name>A0ABR3ZR16_9PEZI</name>
<dbReference type="Proteomes" id="UP001583186">
    <property type="component" value="Unassembled WGS sequence"/>
</dbReference>
<dbReference type="PANTHER" id="PTHR38118">
    <property type="entry name" value="ANCHORED CELL WALL PROTEIN 11-RELATED"/>
    <property type="match status" value="1"/>
</dbReference>
<sequence>MPSLKFTLLAAAAALVSTVRADYYIDPSSVSLSLRQYWCSSEISTCPIICAQTKPYSTLTNTCDPKTLTYGCVCGDGLQPNISEYSLTLPYFVCEEWGNQCVTACGADNSCASDCRQNHPCGALDPKRVNASASASGDASATASNTASASDTIYTGLGTGSGSSSSSSGDSTKTNSAGRSIEVTRALMGAGLTLGGIAAGFALVL</sequence>
<dbReference type="InterPro" id="IPR056124">
    <property type="entry name" value="DUF7707"/>
</dbReference>